<dbReference type="InterPro" id="IPR011992">
    <property type="entry name" value="EF-hand-dom_pair"/>
</dbReference>
<proteinExistence type="predicted"/>
<dbReference type="InterPro" id="IPR002048">
    <property type="entry name" value="EF_hand_dom"/>
</dbReference>
<keyword evidence="1" id="KW-0106">Calcium</keyword>
<dbReference type="GeneID" id="14918708"/>
<evidence type="ECO:0000259" key="2">
    <source>
        <dbReference type="PROSITE" id="PS50222"/>
    </source>
</evidence>
<evidence type="ECO:0000256" key="1">
    <source>
        <dbReference type="ARBA" id="ARBA00022837"/>
    </source>
</evidence>
<protein>
    <submittedName>
        <fullName evidence="3">EF hand domain containing protein</fullName>
    </submittedName>
</protein>
<dbReference type="Pfam" id="PF13202">
    <property type="entry name" value="EF-hand_5"/>
    <property type="match status" value="2"/>
</dbReference>
<sequence>MGADQSTGGGGKGVAGSTHLNVEQLECIVVAFKEKSKNGKPITCKGFIKVMKKVTAKYPTMDFSPDRLSFFFSLFDVDHDGRISLNELLSGISIISKGSLEEKANKLKAHFKRLLALAEKMTANMLAMDVSETDKPTLAMKLEVKLELRKFCQANEQTALDKVLLADTDGDGQLSRSEWLEAVHANEWIKRFVCPRMFVQNAQSDMF</sequence>
<feature type="domain" description="EF-hand" evidence="2">
    <location>
        <begin position="63"/>
        <end position="98"/>
    </location>
</feature>
<dbReference type="GO" id="GO:0005509">
    <property type="term" value="F:calcium ion binding"/>
    <property type="evidence" value="ECO:0007669"/>
    <property type="project" value="InterPro"/>
</dbReference>
<reference evidence="3 4" key="1">
    <citation type="journal article" date="2013" name="Genome Biol.">
        <title>Genome of Acanthamoeba castellanii highlights extensive lateral gene transfer and early evolution of tyrosine kinase signaling.</title>
        <authorList>
            <person name="Clarke M."/>
            <person name="Lohan A.J."/>
            <person name="Liu B."/>
            <person name="Lagkouvardos I."/>
            <person name="Roy S."/>
            <person name="Zafar N."/>
            <person name="Bertelli C."/>
            <person name="Schilde C."/>
            <person name="Kianianmomeni A."/>
            <person name="Burglin T.R."/>
            <person name="Frech C."/>
            <person name="Turcotte B."/>
            <person name="Kopec K.O."/>
            <person name="Synnott J.M."/>
            <person name="Choo C."/>
            <person name="Paponov I."/>
            <person name="Finkler A."/>
            <person name="Soon Heng Tan C."/>
            <person name="Hutchins A.P."/>
            <person name="Weinmeier T."/>
            <person name="Rattei T."/>
            <person name="Chu J.S."/>
            <person name="Gimenez G."/>
            <person name="Irimia M."/>
            <person name="Rigden D.J."/>
            <person name="Fitzpatrick D.A."/>
            <person name="Lorenzo-Morales J."/>
            <person name="Bateman A."/>
            <person name="Chiu C.H."/>
            <person name="Tang P."/>
            <person name="Hegemann P."/>
            <person name="Fromm H."/>
            <person name="Raoult D."/>
            <person name="Greub G."/>
            <person name="Miranda-Saavedra D."/>
            <person name="Chen N."/>
            <person name="Nash P."/>
            <person name="Ginger M.L."/>
            <person name="Horn M."/>
            <person name="Schaap P."/>
            <person name="Caler L."/>
            <person name="Loftus B."/>
        </authorList>
    </citation>
    <scope>NUCLEOTIDE SEQUENCE [LARGE SCALE GENOMIC DNA]</scope>
    <source>
        <strain evidence="3 4">Neff</strain>
    </source>
</reference>
<dbReference type="SUPFAM" id="SSF47473">
    <property type="entry name" value="EF-hand"/>
    <property type="match status" value="1"/>
</dbReference>
<dbReference type="Proteomes" id="UP000011083">
    <property type="component" value="Unassembled WGS sequence"/>
</dbReference>
<evidence type="ECO:0000313" key="3">
    <source>
        <dbReference type="EMBL" id="ELR17961.1"/>
    </source>
</evidence>
<dbReference type="AlphaFoldDB" id="L8H0R7"/>
<dbReference type="PROSITE" id="PS50222">
    <property type="entry name" value="EF_HAND_2"/>
    <property type="match status" value="2"/>
</dbReference>
<dbReference type="EMBL" id="KB007966">
    <property type="protein sequence ID" value="ELR17961.1"/>
    <property type="molecule type" value="Genomic_DNA"/>
</dbReference>
<accession>L8H0R7</accession>
<dbReference type="RefSeq" id="XP_004339978.1">
    <property type="nucleotide sequence ID" value="XM_004339930.1"/>
</dbReference>
<gene>
    <name evidence="3" type="ORF">ACA1_208390</name>
</gene>
<keyword evidence="4" id="KW-1185">Reference proteome</keyword>
<name>L8H0R7_ACACF</name>
<dbReference type="VEuPathDB" id="AmoebaDB:ACA1_208390"/>
<dbReference type="KEGG" id="acan:ACA1_208390"/>
<evidence type="ECO:0000313" key="4">
    <source>
        <dbReference type="Proteomes" id="UP000011083"/>
    </source>
</evidence>
<dbReference type="PROSITE" id="PS00018">
    <property type="entry name" value="EF_HAND_1"/>
    <property type="match status" value="2"/>
</dbReference>
<dbReference type="Gene3D" id="1.10.238.10">
    <property type="entry name" value="EF-hand"/>
    <property type="match status" value="1"/>
</dbReference>
<organism evidence="3 4">
    <name type="scientific">Acanthamoeba castellanii (strain ATCC 30010 / Neff)</name>
    <dbReference type="NCBI Taxonomy" id="1257118"/>
    <lineage>
        <taxon>Eukaryota</taxon>
        <taxon>Amoebozoa</taxon>
        <taxon>Discosea</taxon>
        <taxon>Longamoebia</taxon>
        <taxon>Centramoebida</taxon>
        <taxon>Acanthamoebidae</taxon>
        <taxon>Acanthamoeba</taxon>
    </lineage>
</organism>
<dbReference type="SMART" id="SM00054">
    <property type="entry name" value="EFh"/>
    <property type="match status" value="2"/>
</dbReference>
<dbReference type="InterPro" id="IPR018247">
    <property type="entry name" value="EF_Hand_1_Ca_BS"/>
</dbReference>
<feature type="domain" description="EF-hand" evidence="2">
    <location>
        <begin position="154"/>
        <end position="189"/>
    </location>
</feature>
<dbReference type="STRING" id="1257118.L8H0R7"/>